<dbReference type="AlphaFoldDB" id="A0A1D1W331"/>
<protein>
    <submittedName>
        <fullName evidence="3">Uncharacterized protein</fullName>
    </submittedName>
</protein>
<sequence>MGSFLCSNGDNCNTFSYVAATGSNGGIVPAAAPAGKLAGVPTTNFDTGSGTGGTGATGGSASDGTSGGATGGSGTGASGTAAAGPTSIDGGPGGRPTLDASGAIIVPDHGGTVVGDDSGVDVAQRAANATADSGAGAGGVGSLAVATRTSVILLGLFMLPYVILLYL</sequence>
<reference evidence="3 4" key="1">
    <citation type="journal article" date="2016" name="Nat. Commun.">
        <title>Extremotolerant tardigrade genome and improved radiotolerance of human cultured cells by tardigrade-unique protein.</title>
        <authorList>
            <person name="Hashimoto T."/>
            <person name="Horikawa D.D."/>
            <person name="Saito Y."/>
            <person name="Kuwahara H."/>
            <person name="Kozuka-Hata H."/>
            <person name="Shin-I T."/>
            <person name="Minakuchi Y."/>
            <person name="Ohishi K."/>
            <person name="Motoyama A."/>
            <person name="Aizu T."/>
            <person name="Enomoto A."/>
            <person name="Kondo K."/>
            <person name="Tanaka S."/>
            <person name="Hara Y."/>
            <person name="Koshikawa S."/>
            <person name="Sagara H."/>
            <person name="Miura T."/>
            <person name="Yokobori S."/>
            <person name="Miyagawa K."/>
            <person name="Suzuki Y."/>
            <person name="Kubo T."/>
            <person name="Oyama M."/>
            <person name="Kohara Y."/>
            <person name="Fujiyama A."/>
            <person name="Arakawa K."/>
            <person name="Katayama T."/>
            <person name="Toyoda A."/>
            <person name="Kunieda T."/>
        </authorList>
    </citation>
    <scope>NUCLEOTIDE SEQUENCE [LARGE SCALE GENOMIC DNA]</scope>
    <source>
        <strain evidence="3 4">YOKOZUNA-1</strain>
    </source>
</reference>
<feature type="transmembrane region" description="Helical" evidence="2">
    <location>
        <begin position="149"/>
        <end position="166"/>
    </location>
</feature>
<keyword evidence="2" id="KW-1133">Transmembrane helix</keyword>
<evidence type="ECO:0000256" key="1">
    <source>
        <dbReference type="SAM" id="MobiDB-lite"/>
    </source>
</evidence>
<evidence type="ECO:0000313" key="3">
    <source>
        <dbReference type="EMBL" id="GAV07143.1"/>
    </source>
</evidence>
<feature type="compositionally biased region" description="Gly residues" evidence="1">
    <location>
        <begin position="65"/>
        <end position="77"/>
    </location>
</feature>
<dbReference type="EMBL" id="BDGG01000014">
    <property type="protein sequence ID" value="GAV07143.1"/>
    <property type="molecule type" value="Genomic_DNA"/>
</dbReference>
<keyword evidence="2" id="KW-0472">Membrane</keyword>
<feature type="region of interest" description="Disordered" evidence="1">
    <location>
        <begin position="43"/>
        <end position="102"/>
    </location>
</feature>
<feature type="compositionally biased region" description="Low complexity" evidence="1">
    <location>
        <begin position="78"/>
        <end position="87"/>
    </location>
</feature>
<name>A0A1D1W331_RAMVA</name>
<keyword evidence="4" id="KW-1185">Reference proteome</keyword>
<keyword evidence="2" id="KW-0812">Transmembrane</keyword>
<organism evidence="3 4">
    <name type="scientific">Ramazzottius varieornatus</name>
    <name type="common">Water bear</name>
    <name type="synonym">Tardigrade</name>
    <dbReference type="NCBI Taxonomy" id="947166"/>
    <lineage>
        <taxon>Eukaryota</taxon>
        <taxon>Metazoa</taxon>
        <taxon>Ecdysozoa</taxon>
        <taxon>Tardigrada</taxon>
        <taxon>Eutardigrada</taxon>
        <taxon>Parachela</taxon>
        <taxon>Hypsibioidea</taxon>
        <taxon>Ramazzottiidae</taxon>
        <taxon>Ramazzottius</taxon>
    </lineage>
</organism>
<feature type="compositionally biased region" description="Gly residues" evidence="1">
    <location>
        <begin position="49"/>
        <end position="58"/>
    </location>
</feature>
<gene>
    <name evidence="3" type="primary">RvY_17018-1</name>
    <name evidence="3" type="synonym">RvY_17018.1</name>
    <name evidence="3" type="ORF">RvY_17018</name>
</gene>
<evidence type="ECO:0000256" key="2">
    <source>
        <dbReference type="SAM" id="Phobius"/>
    </source>
</evidence>
<accession>A0A1D1W331</accession>
<proteinExistence type="predicted"/>
<evidence type="ECO:0000313" key="4">
    <source>
        <dbReference type="Proteomes" id="UP000186922"/>
    </source>
</evidence>
<dbReference type="Proteomes" id="UP000186922">
    <property type="component" value="Unassembled WGS sequence"/>
</dbReference>
<comment type="caution">
    <text evidence="3">The sequence shown here is derived from an EMBL/GenBank/DDBJ whole genome shotgun (WGS) entry which is preliminary data.</text>
</comment>